<comment type="caution">
    <text evidence="1">The sequence shown here is derived from an EMBL/GenBank/DDBJ whole genome shotgun (WGS) entry which is preliminary data.</text>
</comment>
<reference evidence="1 2" key="1">
    <citation type="submission" date="2021-01" db="EMBL/GenBank/DDBJ databases">
        <title>Whole genome shotgun sequence of Actinoplanes couchii NBRC 106145.</title>
        <authorList>
            <person name="Komaki H."/>
            <person name="Tamura T."/>
        </authorList>
    </citation>
    <scope>NUCLEOTIDE SEQUENCE [LARGE SCALE GENOMIC DNA]</scope>
    <source>
        <strain evidence="1 2">NBRC 106145</strain>
    </source>
</reference>
<protein>
    <submittedName>
        <fullName evidence="1">Uncharacterized protein</fullName>
    </submittedName>
</protein>
<proteinExistence type="predicted"/>
<dbReference type="EMBL" id="BOMG01000049">
    <property type="protein sequence ID" value="GID55462.1"/>
    <property type="molecule type" value="Genomic_DNA"/>
</dbReference>
<dbReference type="Proteomes" id="UP000612282">
    <property type="component" value="Unassembled WGS sequence"/>
</dbReference>
<sequence>MTVKHEKCAQVLAYPGRMPGTESEATRLARTPEPVTVDIERQSLMAARMAAEAKGMTLSQWLSHAAWRQAIIESAELSAEFFRLHPDEPPGWREDGLDRIFEQDVA</sequence>
<evidence type="ECO:0000313" key="2">
    <source>
        <dbReference type="Proteomes" id="UP000612282"/>
    </source>
</evidence>
<keyword evidence="2" id="KW-1185">Reference proteome</keyword>
<gene>
    <name evidence="1" type="ORF">Aco03nite_038660</name>
</gene>
<evidence type="ECO:0000313" key="1">
    <source>
        <dbReference type="EMBL" id="GID55462.1"/>
    </source>
</evidence>
<accession>A0ABQ3XAB9</accession>
<name>A0ABQ3XAB9_9ACTN</name>
<organism evidence="1 2">
    <name type="scientific">Actinoplanes couchii</name>
    <dbReference type="NCBI Taxonomy" id="403638"/>
    <lineage>
        <taxon>Bacteria</taxon>
        <taxon>Bacillati</taxon>
        <taxon>Actinomycetota</taxon>
        <taxon>Actinomycetes</taxon>
        <taxon>Micromonosporales</taxon>
        <taxon>Micromonosporaceae</taxon>
        <taxon>Actinoplanes</taxon>
    </lineage>
</organism>